<accession>A0ABT0PLA4</accession>
<evidence type="ECO:0000313" key="2">
    <source>
        <dbReference type="Proteomes" id="UP001203338"/>
    </source>
</evidence>
<sequence>MTREEWESLCDGCGRCCLNKVIDDQTEELLPTSVACALLDHKTGRCQNYKRRRKLVPDCMKFTPKTLSEFLPWLPPDCAYRLLLNNQPLPKWHPLISGSYDSVLAAGNSIRTMVLVSEDDLGDTSEWYDYIIPM</sequence>
<reference evidence="1 2" key="1">
    <citation type="submission" date="2022-05" db="EMBL/GenBank/DDBJ databases">
        <authorList>
            <person name="Park J.-S."/>
        </authorList>
    </citation>
    <scope>NUCLEOTIDE SEQUENCE [LARGE SCALE GENOMIC DNA]</scope>
    <source>
        <strain evidence="1 2">2012CJ34-2</strain>
    </source>
</reference>
<protein>
    <submittedName>
        <fullName evidence="1">YcgN family cysteine cluster protein</fullName>
    </submittedName>
</protein>
<name>A0ABT0PLA4_9GAMM</name>
<dbReference type="Pfam" id="PF03692">
    <property type="entry name" value="CxxCxxCC"/>
    <property type="match status" value="1"/>
</dbReference>
<dbReference type="NCBIfam" id="NF003507">
    <property type="entry name" value="PRK05170.2-5"/>
    <property type="match status" value="1"/>
</dbReference>
<evidence type="ECO:0000313" key="1">
    <source>
        <dbReference type="EMBL" id="MCL6271766.1"/>
    </source>
</evidence>
<gene>
    <name evidence="1" type="ORF">M3P05_17745</name>
</gene>
<dbReference type="PANTHER" id="PTHR37421">
    <property type="entry name" value="UPF0260 PROTEIN YCGN"/>
    <property type="match status" value="1"/>
</dbReference>
<dbReference type="PANTHER" id="PTHR37421:SF1">
    <property type="entry name" value="UPF0260 PROTEIN YCGN"/>
    <property type="match status" value="1"/>
</dbReference>
<comment type="caution">
    <text evidence="1">The sequence shown here is derived from an EMBL/GenBank/DDBJ whole genome shotgun (WGS) entry which is preliminary data.</text>
</comment>
<dbReference type="EMBL" id="JAMFLX010000032">
    <property type="protein sequence ID" value="MCL6271766.1"/>
    <property type="molecule type" value="Genomic_DNA"/>
</dbReference>
<dbReference type="PIRSF" id="PIRSF006173">
    <property type="entry name" value="UCP006173"/>
    <property type="match status" value="1"/>
</dbReference>
<proteinExistence type="predicted"/>
<organism evidence="1 2">
    <name type="scientific">Parendozoicomonas callyspongiae</name>
    <dbReference type="NCBI Taxonomy" id="2942213"/>
    <lineage>
        <taxon>Bacteria</taxon>
        <taxon>Pseudomonadati</taxon>
        <taxon>Pseudomonadota</taxon>
        <taxon>Gammaproteobacteria</taxon>
        <taxon>Oceanospirillales</taxon>
        <taxon>Endozoicomonadaceae</taxon>
        <taxon>Parendozoicomonas</taxon>
    </lineage>
</organism>
<dbReference type="InterPro" id="IPR005358">
    <property type="entry name" value="Puta_zinc/iron-chelating_dom"/>
</dbReference>
<dbReference type="NCBIfam" id="NF003501">
    <property type="entry name" value="PRK05170.1-5"/>
    <property type="match status" value="1"/>
</dbReference>
<keyword evidence="2" id="KW-1185">Reference proteome</keyword>
<dbReference type="InterPro" id="IPR008228">
    <property type="entry name" value="UCP006173"/>
</dbReference>
<dbReference type="Proteomes" id="UP001203338">
    <property type="component" value="Unassembled WGS sequence"/>
</dbReference>